<accession>A0ABV9TCJ4</accession>
<feature type="region of interest" description="Disordered" evidence="2">
    <location>
        <begin position="53"/>
        <end position="78"/>
    </location>
</feature>
<organism evidence="4 5">
    <name type="scientific">Pseudofrancisella aestuarii</name>
    <dbReference type="NCBI Taxonomy" id="2670347"/>
    <lineage>
        <taxon>Bacteria</taxon>
        <taxon>Pseudomonadati</taxon>
        <taxon>Pseudomonadota</taxon>
        <taxon>Gammaproteobacteria</taxon>
        <taxon>Thiotrichales</taxon>
        <taxon>Francisellaceae</taxon>
        <taxon>Pseudofrancisella</taxon>
    </lineage>
</organism>
<keyword evidence="3" id="KW-0732">Signal</keyword>
<keyword evidence="5" id="KW-1185">Reference proteome</keyword>
<keyword evidence="1" id="KW-0175">Coiled coil</keyword>
<protein>
    <submittedName>
        <fullName evidence="4">DUF3573 domain-containing protein</fullName>
    </submittedName>
</protein>
<reference evidence="5" key="1">
    <citation type="journal article" date="2019" name="Int. J. Syst. Evol. Microbiol.">
        <title>The Global Catalogue of Microorganisms (GCM) 10K type strain sequencing project: providing services to taxonomists for standard genome sequencing and annotation.</title>
        <authorList>
            <consortium name="The Broad Institute Genomics Platform"/>
            <consortium name="The Broad Institute Genome Sequencing Center for Infectious Disease"/>
            <person name="Wu L."/>
            <person name="Ma J."/>
        </authorList>
    </citation>
    <scope>NUCLEOTIDE SEQUENCE [LARGE SCALE GENOMIC DNA]</scope>
    <source>
        <strain evidence="5">CGMCC 1.13718</strain>
    </source>
</reference>
<dbReference type="InterPro" id="IPR021956">
    <property type="entry name" value="DUF3573"/>
</dbReference>
<name>A0ABV9TCJ4_9GAMM</name>
<comment type="caution">
    <text evidence="4">The sequence shown here is derived from an EMBL/GenBank/DDBJ whole genome shotgun (WGS) entry which is preliminary data.</text>
</comment>
<evidence type="ECO:0000256" key="1">
    <source>
        <dbReference type="SAM" id="Coils"/>
    </source>
</evidence>
<evidence type="ECO:0000313" key="5">
    <source>
        <dbReference type="Proteomes" id="UP001595926"/>
    </source>
</evidence>
<gene>
    <name evidence="4" type="ORF">ACFPDQ_05710</name>
</gene>
<evidence type="ECO:0000313" key="4">
    <source>
        <dbReference type="EMBL" id="MFC4892541.1"/>
    </source>
</evidence>
<feature type="signal peptide" evidence="3">
    <location>
        <begin position="1"/>
        <end position="28"/>
    </location>
</feature>
<feature type="compositionally biased region" description="Low complexity" evidence="2">
    <location>
        <begin position="55"/>
        <end position="78"/>
    </location>
</feature>
<feature type="chain" id="PRO_5046006478" evidence="3">
    <location>
        <begin position="29"/>
        <end position="573"/>
    </location>
</feature>
<evidence type="ECO:0000256" key="2">
    <source>
        <dbReference type="SAM" id="MobiDB-lite"/>
    </source>
</evidence>
<proteinExistence type="predicted"/>
<sequence length="573" mass="59781">MTCNFIRKTTLFVSSMLVLAIGFSNAYAEDSKTEVVSQGGPLGATSIGQQNIQVNNSSTSPSASSSNQSTSSDNNASDGAVDQQALLLQLQKQVKELKGQLSDLKNQQSVGINYNKAQQGNPVGMVTGTSTSTGSASSGGDSAFSTYSSKVEQNNSQGVGIGNSDIDMADILAGANEDSSIVSLGAAPSLFNEGGGIDVSGAPAITTGGQITYLGSYSGNNSIPIGMISSNLFASTLLGQRAKFDDYSVFFGGFIEADAQVWSGSQISRSGGAPPFSANGQNIYLTNSTLYFLSNLGHYVTAQFDFDADETGNFHVGNAFVIFGNLDTSNFFVTAGKNKLSVGTYGGGGPLTGGITSIFAPGYVTNVSVNYKNNVLNANVAVFGADDRTANFSTGVFYADAFTENLSGGLNAGYIYNLPGAGNGSLKEVMGSAETGVINLDANLTYAVGPGFFSTNVGWTGTTNQYDYMQNGTQSYAGAWYVAGVYALNLGGRDTNFNLSYGQTYNAAGVPMSIAASPLKFGSTSSGIEYQFIASAQRAYFDNNVLFGPEYAYQKLYNGQHMNTVTLDMSVYI</sequence>
<dbReference type="EMBL" id="JBHSJH010000002">
    <property type="protein sequence ID" value="MFC4892541.1"/>
    <property type="molecule type" value="Genomic_DNA"/>
</dbReference>
<feature type="coiled-coil region" evidence="1">
    <location>
        <begin position="80"/>
        <end position="107"/>
    </location>
</feature>
<evidence type="ECO:0000256" key="3">
    <source>
        <dbReference type="SAM" id="SignalP"/>
    </source>
</evidence>
<dbReference type="RefSeq" id="WP_119329918.1">
    <property type="nucleotide sequence ID" value="NZ_JBHSJH010000002.1"/>
</dbReference>
<dbReference type="Proteomes" id="UP001595926">
    <property type="component" value="Unassembled WGS sequence"/>
</dbReference>
<dbReference type="Pfam" id="PF12097">
    <property type="entry name" value="DUF3573"/>
    <property type="match status" value="1"/>
</dbReference>